<evidence type="ECO:0000313" key="5">
    <source>
        <dbReference type="Proteomes" id="UP001295684"/>
    </source>
</evidence>
<dbReference type="PANTHER" id="PTHR23316">
    <property type="entry name" value="IMPORTIN ALPHA"/>
    <property type="match status" value="1"/>
</dbReference>
<keyword evidence="3" id="KW-0653">Protein transport</keyword>
<keyword evidence="2" id="KW-0813">Transport</keyword>
<accession>A0AAD1U9K7</accession>
<gene>
    <name evidence="4" type="ORF">ECRASSUSDP1_LOCUS5893</name>
</gene>
<name>A0AAD1U9K7_EUPCR</name>
<protein>
    <recommendedName>
        <fullName evidence="6">Importin subunit alpha</fullName>
    </recommendedName>
</protein>
<reference evidence="4" key="1">
    <citation type="submission" date="2023-07" db="EMBL/GenBank/DDBJ databases">
        <authorList>
            <consortium name="AG Swart"/>
            <person name="Singh M."/>
            <person name="Singh A."/>
            <person name="Seah K."/>
            <person name="Emmerich C."/>
        </authorList>
    </citation>
    <scope>NUCLEOTIDE SEQUENCE</scope>
    <source>
        <strain evidence="4">DP1</strain>
    </source>
</reference>
<dbReference type="SUPFAM" id="SSF48371">
    <property type="entry name" value="ARM repeat"/>
    <property type="match status" value="1"/>
</dbReference>
<evidence type="ECO:0000313" key="4">
    <source>
        <dbReference type="EMBL" id="CAI2364548.1"/>
    </source>
</evidence>
<dbReference type="Pfam" id="PF16186">
    <property type="entry name" value="Arm_3"/>
    <property type="match status" value="1"/>
</dbReference>
<comment type="similarity">
    <text evidence="1">Belongs to the importin alpha family.</text>
</comment>
<sequence>MENKILLKRKEFLNPTKDSKGTREKYLVDLRKKKKQDIFRAKRAIRILEKNDEEAQKDLRVTDTGIVQSDGVLSDTMQEYSTILEKMCPSLFQDTDSLGGKLQIVKEALEADDLEPKVYIALCTYIRILCCIGDLIHIEDVINAELFPLIMKMGSAESVTELMIEITWILVNITSSENKEIYEYILRPEFGLISYCKTMLRNSEEKVVTNTLWILANISQEGAPYDEILDTDVIDVIQEILNSAKVTLNLLRVIAHCLSNLAKCPKRNLEFLHILIENSATILYIQDEEAQFDCMFCLKILTEREEYDKELEFEKLKSIQNSNILERVFQFLEPENRSFNVCLRVLGNLCSSECPGIHNAILKQGFFPKASELISQKELHPQKQKELFWITSNLVTCGAELAYEYFSSTFFQQTLKYIEERPYSDIKREACWCICNLIESADLELKMDLVSKYSILTLLNIILKESQTQGKLMEAILTAISRILDTAKHFQQDDPFHPLFNFQSEGGTDILEELQHSPNVQIFTLASNIIKTHYSTEDEGEVFSEPN</sequence>
<dbReference type="InterPro" id="IPR032413">
    <property type="entry name" value="Arm_3"/>
</dbReference>
<dbReference type="EMBL" id="CAMPGE010005703">
    <property type="protein sequence ID" value="CAI2364548.1"/>
    <property type="molecule type" value="Genomic_DNA"/>
</dbReference>
<proteinExistence type="inferred from homology"/>
<evidence type="ECO:0000256" key="1">
    <source>
        <dbReference type="ARBA" id="ARBA00010394"/>
    </source>
</evidence>
<comment type="caution">
    <text evidence="4">The sequence shown here is derived from an EMBL/GenBank/DDBJ whole genome shotgun (WGS) entry which is preliminary data.</text>
</comment>
<evidence type="ECO:0008006" key="6">
    <source>
        <dbReference type="Google" id="ProtNLM"/>
    </source>
</evidence>
<dbReference type="GO" id="GO:0015031">
    <property type="term" value="P:protein transport"/>
    <property type="evidence" value="ECO:0007669"/>
    <property type="project" value="UniProtKB-KW"/>
</dbReference>
<evidence type="ECO:0000256" key="3">
    <source>
        <dbReference type="ARBA" id="ARBA00022927"/>
    </source>
</evidence>
<dbReference type="InterPro" id="IPR016024">
    <property type="entry name" value="ARM-type_fold"/>
</dbReference>
<keyword evidence="5" id="KW-1185">Reference proteome</keyword>
<dbReference type="Gene3D" id="1.25.10.10">
    <property type="entry name" value="Leucine-rich Repeat Variant"/>
    <property type="match status" value="1"/>
</dbReference>
<dbReference type="Proteomes" id="UP001295684">
    <property type="component" value="Unassembled WGS sequence"/>
</dbReference>
<dbReference type="AlphaFoldDB" id="A0AAD1U9K7"/>
<evidence type="ECO:0000256" key="2">
    <source>
        <dbReference type="ARBA" id="ARBA00022448"/>
    </source>
</evidence>
<organism evidence="4 5">
    <name type="scientific">Euplotes crassus</name>
    <dbReference type="NCBI Taxonomy" id="5936"/>
    <lineage>
        <taxon>Eukaryota</taxon>
        <taxon>Sar</taxon>
        <taxon>Alveolata</taxon>
        <taxon>Ciliophora</taxon>
        <taxon>Intramacronucleata</taxon>
        <taxon>Spirotrichea</taxon>
        <taxon>Hypotrichia</taxon>
        <taxon>Euplotida</taxon>
        <taxon>Euplotidae</taxon>
        <taxon>Moneuplotes</taxon>
    </lineage>
</organism>
<dbReference type="InterPro" id="IPR011989">
    <property type="entry name" value="ARM-like"/>
</dbReference>